<reference evidence="2 3" key="1">
    <citation type="submission" date="2018-02" db="EMBL/GenBank/DDBJ databases">
        <title>Genome sequence of Desulfovibrio carbinolicus DSM 3852.</title>
        <authorList>
            <person name="Wilbanks E."/>
            <person name="Skennerton C.T."/>
            <person name="Orphan V.J."/>
        </authorList>
    </citation>
    <scope>NUCLEOTIDE SEQUENCE [LARGE SCALE GENOMIC DNA]</scope>
    <source>
        <strain evidence="2 3">DSM 3852</strain>
    </source>
</reference>
<dbReference type="EMBL" id="CP026538">
    <property type="protein sequence ID" value="QAZ67575.1"/>
    <property type="molecule type" value="Genomic_DNA"/>
</dbReference>
<proteinExistence type="predicted"/>
<dbReference type="Proteomes" id="UP000293296">
    <property type="component" value="Chromosome"/>
</dbReference>
<sequence>MGEKTDLFHCDEKMLTYDAAVVLEKIVTGLKQGKLAASGENGPVCVDLPRLAELEISFKEKSKPGKSKKKLSIELTWKDGDTPLGLDG</sequence>
<dbReference type="NCBIfam" id="TIGR04354">
    <property type="entry name" value="amphi-Trp"/>
    <property type="match status" value="1"/>
</dbReference>
<evidence type="ECO:0000313" key="3">
    <source>
        <dbReference type="Proteomes" id="UP000293296"/>
    </source>
</evidence>
<protein>
    <submittedName>
        <fullName evidence="2">Amphi-Trp domain-containing protein</fullName>
    </submittedName>
</protein>
<dbReference type="Pfam" id="PF20068">
    <property type="entry name" value="Amphi-Trp"/>
    <property type="match status" value="1"/>
</dbReference>
<feature type="domain" description="Amphi-Trp" evidence="1">
    <location>
        <begin position="1"/>
        <end position="82"/>
    </location>
</feature>
<dbReference type="OrthoDB" id="5459346at2"/>
<dbReference type="AlphaFoldDB" id="A0A4P6HKU0"/>
<accession>A0A4P6HKU0</accession>
<name>A0A4P6HKU0_9BACT</name>
<organism evidence="2 3">
    <name type="scientific">Solidesulfovibrio carbinolicus</name>
    <dbReference type="NCBI Taxonomy" id="296842"/>
    <lineage>
        <taxon>Bacteria</taxon>
        <taxon>Pseudomonadati</taxon>
        <taxon>Thermodesulfobacteriota</taxon>
        <taxon>Desulfovibrionia</taxon>
        <taxon>Desulfovibrionales</taxon>
        <taxon>Desulfovibrionaceae</taxon>
        <taxon>Solidesulfovibrio</taxon>
    </lineage>
</organism>
<dbReference type="KEGG" id="dcb:C3Y92_10190"/>
<dbReference type="InterPro" id="IPR027598">
    <property type="entry name" value="Amphi-Trp_dom"/>
</dbReference>
<evidence type="ECO:0000313" key="2">
    <source>
        <dbReference type="EMBL" id="QAZ67575.1"/>
    </source>
</evidence>
<dbReference type="RefSeq" id="WP_129352288.1">
    <property type="nucleotide sequence ID" value="NZ_CP026538.1"/>
</dbReference>
<keyword evidence="3" id="KW-1185">Reference proteome</keyword>
<gene>
    <name evidence="2" type="ORF">C3Y92_10190</name>
</gene>
<evidence type="ECO:0000259" key="1">
    <source>
        <dbReference type="Pfam" id="PF20068"/>
    </source>
</evidence>